<evidence type="ECO:0000256" key="1">
    <source>
        <dbReference type="SAM" id="Phobius"/>
    </source>
</evidence>
<gene>
    <name evidence="2" type="ORF">GCM10017559_59380</name>
</gene>
<keyword evidence="1" id="KW-1133">Transmembrane helix</keyword>
<comment type="caution">
    <text evidence="2">The sequence shown here is derived from an EMBL/GenBank/DDBJ whole genome shotgun (WGS) entry which is preliminary data.</text>
</comment>
<name>A0ABN3YD36_9ACTN</name>
<evidence type="ECO:0000313" key="3">
    <source>
        <dbReference type="Proteomes" id="UP001499930"/>
    </source>
</evidence>
<keyword evidence="3" id="KW-1185">Reference proteome</keyword>
<evidence type="ECO:0000313" key="2">
    <source>
        <dbReference type="EMBL" id="GAA3025758.1"/>
    </source>
</evidence>
<proteinExistence type="predicted"/>
<protein>
    <submittedName>
        <fullName evidence="2">Uncharacterized protein</fullName>
    </submittedName>
</protein>
<dbReference type="Proteomes" id="UP001499930">
    <property type="component" value="Unassembled WGS sequence"/>
</dbReference>
<organism evidence="2 3">
    <name type="scientific">Streptosporangium longisporum</name>
    <dbReference type="NCBI Taxonomy" id="46187"/>
    <lineage>
        <taxon>Bacteria</taxon>
        <taxon>Bacillati</taxon>
        <taxon>Actinomycetota</taxon>
        <taxon>Actinomycetes</taxon>
        <taxon>Streptosporangiales</taxon>
        <taxon>Streptosporangiaceae</taxon>
        <taxon>Streptosporangium</taxon>
    </lineage>
</organism>
<feature type="transmembrane region" description="Helical" evidence="1">
    <location>
        <begin position="31"/>
        <end position="50"/>
    </location>
</feature>
<reference evidence="2 3" key="1">
    <citation type="journal article" date="2019" name="Int. J. Syst. Evol. Microbiol.">
        <title>The Global Catalogue of Microorganisms (GCM) 10K type strain sequencing project: providing services to taxonomists for standard genome sequencing and annotation.</title>
        <authorList>
            <consortium name="The Broad Institute Genomics Platform"/>
            <consortium name="The Broad Institute Genome Sequencing Center for Infectious Disease"/>
            <person name="Wu L."/>
            <person name="Ma J."/>
        </authorList>
    </citation>
    <scope>NUCLEOTIDE SEQUENCE [LARGE SCALE GENOMIC DNA]</scope>
    <source>
        <strain evidence="2 3">JCM 3106</strain>
    </source>
</reference>
<accession>A0ABN3YD36</accession>
<sequence length="101" mass="10950">MRRRLPCKSGRVLSIPPLPIAAPVGEAGSDLAVHPVLIVAVIAIVFYLASCKFHPYMKCKACNKSKESHSTTFKGAFGKCRACNGKGHSVRWGARFLGHKD</sequence>
<keyword evidence="1" id="KW-0812">Transmembrane</keyword>
<keyword evidence="1" id="KW-0472">Membrane</keyword>
<dbReference type="EMBL" id="BAAAWD010000015">
    <property type="protein sequence ID" value="GAA3025758.1"/>
    <property type="molecule type" value="Genomic_DNA"/>
</dbReference>